<dbReference type="Proteomes" id="UP001499978">
    <property type="component" value="Unassembled WGS sequence"/>
</dbReference>
<organism evidence="2 3">
    <name type="scientific">Pilimelia columellifera subsp. columellifera</name>
    <dbReference type="NCBI Taxonomy" id="706583"/>
    <lineage>
        <taxon>Bacteria</taxon>
        <taxon>Bacillati</taxon>
        <taxon>Actinomycetota</taxon>
        <taxon>Actinomycetes</taxon>
        <taxon>Micromonosporales</taxon>
        <taxon>Micromonosporaceae</taxon>
        <taxon>Pilimelia</taxon>
    </lineage>
</organism>
<dbReference type="RefSeq" id="WP_344167387.1">
    <property type="nucleotide sequence ID" value="NZ_BAAARY010000001.1"/>
</dbReference>
<keyword evidence="1" id="KW-1133">Transmembrane helix</keyword>
<protein>
    <submittedName>
        <fullName evidence="2">Uncharacterized protein</fullName>
    </submittedName>
</protein>
<feature type="transmembrane region" description="Helical" evidence="1">
    <location>
        <begin position="27"/>
        <end position="46"/>
    </location>
</feature>
<evidence type="ECO:0000313" key="3">
    <source>
        <dbReference type="Proteomes" id="UP001499978"/>
    </source>
</evidence>
<keyword evidence="1" id="KW-0472">Membrane</keyword>
<evidence type="ECO:0000256" key="1">
    <source>
        <dbReference type="SAM" id="Phobius"/>
    </source>
</evidence>
<keyword evidence="1" id="KW-0812">Transmembrane</keyword>
<reference evidence="2 3" key="1">
    <citation type="journal article" date="2019" name="Int. J. Syst. Evol. Microbiol.">
        <title>The Global Catalogue of Microorganisms (GCM) 10K type strain sequencing project: providing services to taxonomists for standard genome sequencing and annotation.</title>
        <authorList>
            <consortium name="The Broad Institute Genomics Platform"/>
            <consortium name="The Broad Institute Genome Sequencing Center for Infectious Disease"/>
            <person name="Wu L."/>
            <person name="Ma J."/>
        </authorList>
    </citation>
    <scope>NUCLEOTIDE SEQUENCE [LARGE SCALE GENOMIC DNA]</scope>
    <source>
        <strain evidence="2 3">JCM 3367</strain>
    </source>
</reference>
<sequence length="109" mass="11529">MRKVALPLLKVTGGGPSAGLVGSTRRYVLLVTLLAVLATAPLYVALSFGVNALGQNATSQTTTPFIRSPNDVPIVIVGSRPQARGVESAAGCRSTPYLRWRALDEHCLR</sequence>
<gene>
    <name evidence="2" type="ORF">GCM10010201_04830</name>
</gene>
<accession>A0ABN3N143</accession>
<name>A0ABN3N143_9ACTN</name>
<dbReference type="EMBL" id="BAAARY010000001">
    <property type="protein sequence ID" value="GAA2512514.1"/>
    <property type="molecule type" value="Genomic_DNA"/>
</dbReference>
<keyword evidence="3" id="KW-1185">Reference proteome</keyword>
<evidence type="ECO:0000313" key="2">
    <source>
        <dbReference type="EMBL" id="GAA2512514.1"/>
    </source>
</evidence>
<proteinExistence type="predicted"/>
<comment type="caution">
    <text evidence="2">The sequence shown here is derived from an EMBL/GenBank/DDBJ whole genome shotgun (WGS) entry which is preliminary data.</text>
</comment>